<proteinExistence type="predicted"/>
<dbReference type="EMBL" id="CM026426">
    <property type="protein sequence ID" value="KAG0573272.1"/>
    <property type="molecule type" value="Genomic_DNA"/>
</dbReference>
<comment type="caution">
    <text evidence="1">The sequence shown here is derived from an EMBL/GenBank/DDBJ whole genome shotgun (WGS) entry which is preliminary data.</text>
</comment>
<sequence length="78" mass="9152">MTRELLWTETLLLRSFNSTVSAQSRPMLQNRIRVEIFCKKRNQTALEKNDINFREVGILIMRSIHGKPDSNALSQYLE</sequence>
<evidence type="ECO:0000313" key="2">
    <source>
        <dbReference type="Proteomes" id="UP000822688"/>
    </source>
</evidence>
<dbReference type="AlphaFoldDB" id="A0A8T0HQQ2"/>
<evidence type="ECO:0000313" key="1">
    <source>
        <dbReference type="EMBL" id="KAG0573272.1"/>
    </source>
</evidence>
<accession>A0A8T0HQQ2</accession>
<gene>
    <name evidence="1" type="ORF">KC19_VG163800</name>
</gene>
<organism evidence="1 2">
    <name type="scientific">Ceratodon purpureus</name>
    <name type="common">Fire moss</name>
    <name type="synonym">Dicranum purpureum</name>
    <dbReference type="NCBI Taxonomy" id="3225"/>
    <lineage>
        <taxon>Eukaryota</taxon>
        <taxon>Viridiplantae</taxon>
        <taxon>Streptophyta</taxon>
        <taxon>Embryophyta</taxon>
        <taxon>Bryophyta</taxon>
        <taxon>Bryophytina</taxon>
        <taxon>Bryopsida</taxon>
        <taxon>Dicranidae</taxon>
        <taxon>Pseudoditrichales</taxon>
        <taxon>Ditrichaceae</taxon>
        <taxon>Ceratodon</taxon>
    </lineage>
</organism>
<keyword evidence="2" id="KW-1185">Reference proteome</keyword>
<protein>
    <submittedName>
        <fullName evidence="1">Uncharacterized protein</fullName>
    </submittedName>
</protein>
<name>A0A8T0HQQ2_CERPU</name>
<dbReference type="Proteomes" id="UP000822688">
    <property type="component" value="Chromosome V"/>
</dbReference>
<reference evidence="1" key="1">
    <citation type="submission" date="2020-06" db="EMBL/GenBank/DDBJ databases">
        <title>WGS assembly of Ceratodon purpureus strain R40.</title>
        <authorList>
            <person name="Carey S.B."/>
            <person name="Jenkins J."/>
            <person name="Shu S."/>
            <person name="Lovell J.T."/>
            <person name="Sreedasyam A."/>
            <person name="Maumus F."/>
            <person name="Tiley G.P."/>
            <person name="Fernandez-Pozo N."/>
            <person name="Barry K."/>
            <person name="Chen C."/>
            <person name="Wang M."/>
            <person name="Lipzen A."/>
            <person name="Daum C."/>
            <person name="Saski C.A."/>
            <person name="Payton A.C."/>
            <person name="Mcbreen J.C."/>
            <person name="Conrad R.E."/>
            <person name="Kollar L.M."/>
            <person name="Olsson S."/>
            <person name="Huttunen S."/>
            <person name="Landis J.B."/>
            <person name="Wickett N.J."/>
            <person name="Johnson M.G."/>
            <person name="Rensing S.A."/>
            <person name="Grimwood J."/>
            <person name="Schmutz J."/>
            <person name="Mcdaniel S.F."/>
        </authorList>
    </citation>
    <scope>NUCLEOTIDE SEQUENCE</scope>
    <source>
        <strain evidence="1">R40</strain>
    </source>
</reference>